<dbReference type="PANTHER" id="PTHR11635:SF152">
    <property type="entry name" value="CAMP-DEPENDENT PROTEIN KINASE TYPE I REGULATORY SUBUNIT-RELATED"/>
    <property type="match status" value="1"/>
</dbReference>
<dbReference type="GO" id="GO:0005952">
    <property type="term" value="C:cAMP-dependent protein kinase complex"/>
    <property type="evidence" value="ECO:0007669"/>
    <property type="project" value="InterPro"/>
</dbReference>
<evidence type="ECO:0000313" key="5">
    <source>
        <dbReference type="EMBL" id="PIK39690.1"/>
    </source>
</evidence>
<dbReference type="SUPFAM" id="SSF51206">
    <property type="entry name" value="cAMP-binding domain-like"/>
    <property type="match status" value="1"/>
</dbReference>
<dbReference type="PROSITE" id="PS00889">
    <property type="entry name" value="CNMP_BINDING_2"/>
    <property type="match status" value="1"/>
</dbReference>
<dbReference type="PRINTS" id="PR00103">
    <property type="entry name" value="CAMPKINASE"/>
</dbReference>
<dbReference type="PANTHER" id="PTHR11635">
    <property type="entry name" value="CAMP-DEPENDENT PROTEIN KINASE REGULATORY CHAIN"/>
    <property type="match status" value="1"/>
</dbReference>
<dbReference type="OrthoDB" id="417078at2759"/>
<dbReference type="Proteomes" id="UP000230750">
    <property type="component" value="Unassembled WGS sequence"/>
</dbReference>
<dbReference type="InterPro" id="IPR000595">
    <property type="entry name" value="cNMP-bd_dom"/>
</dbReference>
<name>A0A2G8JVD6_STIJA</name>
<organism evidence="5 6">
    <name type="scientific">Stichopus japonicus</name>
    <name type="common">Sea cucumber</name>
    <dbReference type="NCBI Taxonomy" id="307972"/>
    <lineage>
        <taxon>Eukaryota</taxon>
        <taxon>Metazoa</taxon>
        <taxon>Echinodermata</taxon>
        <taxon>Eleutherozoa</taxon>
        <taxon>Echinozoa</taxon>
        <taxon>Holothuroidea</taxon>
        <taxon>Aspidochirotacea</taxon>
        <taxon>Aspidochirotida</taxon>
        <taxon>Stichopodidae</taxon>
        <taxon>Apostichopus</taxon>
    </lineage>
</organism>
<keyword evidence="2" id="KW-0116">cAMP-binding</keyword>
<dbReference type="STRING" id="307972.A0A2G8JVD6"/>
<dbReference type="InterPro" id="IPR014710">
    <property type="entry name" value="RmlC-like_jellyroll"/>
</dbReference>
<comment type="similarity">
    <text evidence="1">Belongs to the cAMP-dependent kinase regulatory chain family.</text>
</comment>
<protein>
    <submittedName>
        <fullName evidence="5">Protein kinase A regulatory subunit</fullName>
    </submittedName>
</protein>
<dbReference type="InterPro" id="IPR018488">
    <property type="entry name" value="cNMP-bd_CS"/>
</dbReference>
<gene>
    <name evidence="5" type="ORF">BSL78_23463</name>
</gene>
<evidence type="ECO:0000313" key="6">
    <source>
        <dbReference type="Proteomes" id="UP000230750"/>
    </source>
</evidence>
<keyword evidence="3" id="KW-0114">cAMP</keyword>
<dbReference type="PROSITE" id="PS50042">
    <property type="entry name" value="CNMP_BINDING_3"/>
    <property type="match status" value="1"/>
</dbReference>
<comment type="caution">
    <text evidence="5">The sequence shown here is derived from an EMBL/GenBank/DDBJ whole genome shotgun (WGS) entry which is preliminary data.</text>
</comment>
<evidence type="ECO:0000259" key="4">
    <source>
        <dbReference type="PROSITE" id="PS50042"/>
    </source>
</evidence>
<evidence type="ECO:0000256" key="1">
    <source>
        <dbReference type="ARBA" id="ARBA00005753"/>
    </source>
</evidence>
<proteinExistence type="inferred from homology"/>
<dbReference type="CDD" id="cd00038">
    <property type="entry name" value="CAP_ED"/>
    <property type="match status" value="1"/>
</dbReference>
<dbReference type="EMBL" id="MRZV01001211">
    <property type="protein sequence ID" value="PIK39690.1"/>
    <property type="molecule type" value="Genomic_DNA"/>
</dbReference>
<dbReference type="Pfam" id="PF00027">
    <property type="entry name" value="cNMP_binding"/>
    <property type="match status" value="1"/>
</dbReference>
<keyword evidence="5" id="KW-0418">Kinase</keyword>
<dbReference type="GO" id="GO:0034236">
    <property type="term" value="F:protein kinase A catalytic subunit binding"/>
    <property type="evidence" value="ECO:0007669"/>
    <property type="project" value="TreeGrafter"/>
</dbReference>
<dbReference type="FunFam" id="2.60.120.10:FF:000108">
    <property type="entry name" value="cAMP-dependent protein kinase type II regulatory subunit"/>
    <property type="match status" value="1"/>
</dbReference>
<dbReference type="InterPro" id="IPR050503">
    <property type="entry name" value="cAMP-dep_PK_reg_su-like"/>
</dbReference>
<dbReference type="GO" id="GO:0016301">
    <property type="term" value="F:kinase activity"/>
    <property type="evidence" value="ECO:0007669"/>
    <property type="project" value="UniProtKB-KW"/>
</dbReference>
<dbReference type="SMART" id="SM00100">
    <property type="entry name" value="cNMP"/>
    <property type="match status" value="1"/>
</dbReference>
<dbReference type="GO" id="GO:0004862">
    <property type="term" value="F:cAMP-dependent protein kinase inhibitor activity"/>
    <property type="evidence" value="ECO:0007669"/>
    <property type="project" value="TreeGrafter"/>
</dbReference>
<reference evidence="5 6" key="1">
    <citation type="journal article" date="2017" name="PLoS Biol.">
        <title>The sea cucumber genome provides insights into morphological evolution and visceral regeneration.</title>
        <authorList>
            <person name="Zhang X."/>
            <person name="Sun L."/>
            <person name="Yuan J."/>
            <person name="Sun Y."/>
            <person name="Gao Y."/>
            <person name="Zhang L."/>
            <person name="Li S."/>
            <person name="Dai H."/>
            <person name="Hamel J.F."/>
            <person name="Liu C."/>
            <person name="Yu Y."/>
            <person name="Liu S."/>
            <person name="Lin W."/>
            <person name="Guo K."/>
            <person name="Jin S."/>
            <person name="Xu P."/>
            <person name="Storey K.B."/>
            <person name="Huan P."/>
            <person name="Zhang T."/>
            <person name="Zhou Y."/>
            <person name="Zhang J."/>
            <person name="Lin C."/>
            <person name="Li X."/>
            <person name="Xing L."/>
            <person name="Huo D."/>
            <person name="Sun M."/>
            <person name="Wang L."/>
            <person name="Mercier A."/>
            <person name="Li F."/>
            <person name="Yang H."/>
            <person name="Xiang J."/>
        </authorList>
    </citation>
    <scope>NUCLEOTIDE SEQUENCE [LARGE SCALE GENOMIC DNA]</scope>
    <source>
        <strain evidence="5">Shaxun</strain>
        <tissue evidence="5">Muscle</tissue>
    </source>
</reference>
<dbReference type="GO" id="GO:0030552">
    <property type="term" value="F:cAMP binding"/>
    <property type="evidence" value="ECO:0007669"/>
    <property type="project" value="UniProtKB-KW"/>
</dbReference>
<dbReference type="GO" id="GO:0005829">
    <property type="term" value="C:cytosol"/>
    <property type="evidence" value="ECO:0007669"/>
    <property type="project" value="TreeGrafter"/>
</dbReference>
<feature type="domain" description="Cyclic nucleotide-binding" evidence="4">
    <location>
        <begin position="7"/>
        <end position="131"/>
    </location>
</feature>
<dbReference type="InterPro" id="IPR018490">
    <property type="entry name" value="cNMP-bd_dom_sf"/>
</dbReference>
<evidence type="ECO:0000256" key="2">
    <source>
        <dbReference type="ARBA" id="ARBA00022566"/>
    </source>
</evidence>
<accession>A0A2G8JVD6</accession>
<dbReference type="AlphaFoldDB" id="A0A2G8JVD6"/>
<evidence type="ECO:0000256" key="3">
    <source>
        <dbReference type="ARBA" id="ARBA00023149"/>
    </source>
</evidence>
<sequence length="141" mass="15844">MLVTFEMPQSRNPYERMNLADALVTKPYSDGQCIISQGDDADGCYFVEEGTVRVSMKNTKTDGTEAEKEVSRISKGQYFGELALLTNKPRAASIYAVGDVKCAFLEVGAFERLLGPCKDIMSRNIEHYKEEQKRLFGQELD</sequence>
<dbReference type="Gene3D" id="2.60.120.10">
    <property type="entry name" value="Jelly Rolls"/>
    <property type="match status" value="1"/>
</dbReference>
<keyword evidence="2" id="KW-0547">Nucleotide-binding</keyword>
<keyword evidence="5" id="KW-0808">Transferase</keyword>
<keyword evidence="6" id="KW-1185">Reference proteome</keyword>